<feature type="signal peptide" evidence="1">
    <location>
        <begin position="1"/>
        <end position="29"/>
    </location>
</feature>
<gene>
    <name evidence="2" type="ORF">VZ94_02110</name>
</gene>
<reference evidence="3" key="1">
    <citation type="submission" date="2015-03" db="EMBL/GenBank/DDBJ databases">
        <title>Draft genome sequence of a novel methanotroph (Sn10-6) isolated from flooded ricefield rhizosphere in India.</title>
        <authorList>
            <person name="Pandit P.S."/>
            <person name="Pore S.D."/>
            <person name="Arora P."/>
            <person name="Kapse N.G."/>
            <person name="Dhakephalkar P.K."/>
            <person name="Rahalkar M.C."/>
        </authorList>
    </citation>
    <scope>NUCLEOTIDE SEQUENCE [LARGE SCALE GENOMIC DNA]</scope>
    <source>
        <strain evidence="3">Sn10-6</strain>
    </source>
</reference>
<protein>
    <recommendedName>
        <fullName evidence="4">PEP-CTERM protein-sorting domain-containing protein</fullName>
    </recommendedName>
</protein>
<organism evidence="2 3">
    <name type="scientific">Methylocucumis oryzae</name>
    <dbReference type="NCBI Taxonomy" id="1632867"/>
    <lineage>
        <taxon>Bacteria</taxon>
        <taxon>Pseudomonadati</taxon>
        <taxon>Pseudomonadota</taxon>
        <taxon>Gammaproteobacteria</taxon>
        <taxon>Methylococcales</taxon>
        <taxon>Methylococcaceae</taxon>
        <taxon>Methylocucumis</taxon>
    </lineage>
</organism>
<keyword evidence="1" id="KW-0732">Signal</keyword>
<accession>A0A0F3IM81</accession>
<feature type="chain" id="PRO_5002462620" description="PEP-CTERM protein-sorting domain-containing protein" evidence="1">
    <location>
        <begin position="30"/>
        <end position="210"/>
    </location>
</feature>
<sequence length="210" mass="22137">MKILSNLNKKMTTAVMAFAALAVPVVINAAPYNPSVYVYGPVSNGQSFQNGALEDKNDSASDLNLGFSGWVAIGKENVLNTGAIENTTTLLDATDSGGWKSGTWTIASSLWSTYSKIAIVLKDGGTKFDEGSVFWTAWLLKQGDTTGTWAMPDKALSHMSLYGVECTNSVCGGGDNPPPSVPVPAAVWLFGSGLVGLVGTARRKLLHHHS</sequence>
<evidence type="ECO:0000256" key="1">
    <source>
        <dbReference type="SAM" id="SignalP"/>
    </source>
</evidence>
<comment type="caution">
    <text evidence="2">The sequence shown here is derived from an EMBL/GenBank/DDBJ whole genome shotgun (WGS) entry which is preliminary data.</text>
</comment>
<reference evidence="2 3" key="2">
    <citation type="journal article" date="2016" name="Microb. Ecol.">
        <title>Genome Characteristics of a Novel Type I Methanotroph (Sn10-6) Isolated from a Flooded Indian Rice Field.</title>
        <authorList>
            <person name="Rahalkar M.C."/>
            <person name="Pandit P.S."/>
            <person name="Dhakephalkar P.K."/>
            <person name="Pore S."/>
            <person name="Arora P."/>
            <person name="Kapse N."/>
        </authorList>
    </citation>
    <scope>NUCLEOTIDE SEQUENCE [LARGE SCALE GENOMIC DNA]</scope>
    <source>
        <strain evidence="2 3">Sn10-6</strain>
    </source>
</reference>
<dbReference type="PATRIC" id="fig|1632867.3.peg.1419"/>
<evidence type="ECO:0000313" key="3">
    <source>
        <dbReference type="Proteomes" id="UP000033684"/>
    </source>
</evidence>
<dbReference type="Proteomes" id="UP000033684">
    <property type="component" value="Unassembled WGS sequence"/>
</dbReference>
<evidence type="ECO:0008006" key="4">
    <source>
        <dbReference type="Google" id="ProtNLM"/>
    </source>
</evidence>
<dbReference type="RefSeq" id="WP_045777967.1">
    <property type="nucleotide sequence ID" value="NZ_LAJX01000015.1"/>
</dbReference>
<dbReference type="AlphaFoldDB" id="A0A0F3IM81"/>
<evidence type="ECO:0000313" key="2">
    <source>
        <dbReference type="EMBL" id="KJV07865.1"/>
    </source>
</evidence>
<proteinExistence type="predicted"/>
<name>A0A0F3IM81_9GAMM</name>
<keyword evidence="3" id="KW-1185">Reference proteome</keyword>
<dbReference type="EMBL" id="LAJX01000015">
    <property type="protein sequence ID" value="KJV07865.1"/>
    <property type="molecule type" value="Genomic_DNA"/>
</dbReference>